<dbReference type="AlphaFoldDB" id="A0A7T8BBC6"/>
<dbReference type="KEGG" id="bhc:JFL75_04925"/>
<keyword evidence="2" id="KW-1185">Reference proteome</keyword>
<evidence type="ECO:0000313" key="1">
    <source>
        <dbReference type="EMBL" id="QQO10266.1"/>
    </source>
</evidence>
<dbReference type="RefSeq" id="WP_215627570.1">
    <property type="nucleotide sequence ID" value="NZ_CP067089.2"/>
</dbReference>
<name>A0A7T8BBC6_9SPIR</name>
<gene>
    <name evidence="1" type="ORF">JFL75_04925</name>
</gene>
<dbReference type="Proteomes" id="UP000595917">
    <property type="component" value="Chromosome"/>
</dbReference>
<dbReference type="EMBL" id="CP067089">
    <property type="protein sequence ID" value="QQO10266.1"/>
    <property type="molecule type" value="Genomic_DNA"/>
</dbReference>
<organism evidence="1 2">
    <name type="scientific">Breznakiella homolactica</name>
    <dbReference type="NCBI Taxonomy" id="2798577"/>
    <lineage>
        <taxon>Bacteria</taxon>
        <taxon>Pseudomonadati</taxon>
        <taxon>Spirochaetota</taxon>
        <taxon>Spirochaetia</taxon>
        <taxon>Spirochaetales</taxon>
        <taxon>Breznakiellaceae</taxon>
        <taxon>Breznakiella</taxon>
    </lineage>
</organism>
<sequence>MSEYFSNVSEKVQNHLKQLSGSVKFIENPEEPLEQLAKVWLEKEELFNEKLEKNEFEPVDTLSADEERGALIMTYSGSLLSIGPAGDDGRKVEYSSVGFRTDVPDGLEQDDAVLEGDIEIDAPVKFKDGPLQQSSPVYKLALVKESLDDEEAEELLAEMTQMLSDEFVEINKTIIQD</sequence>
<accession>A0A7T8BBC6</accession>
<reference evidence="1" key="1">
    <citation type="submission" date="2021-01" db="EMBL/GenBank/DDBJ databases">
        <title>Description of Breznakiella homolactica.</title>
        <authorList>
            <person name="Song Y."/>
            <person name="Brune A."/>
        </authorList>
    </citation>
    <scope>NUCLEOTIDE SEQUENCE</scope>
    <source>
        <strain evidence="1">RmG30</strain>
    </source>
</reference>
<protein>
    <submittedName>
        <fullName evidence="1">Uncharacterized protein</fullName>
    </submittedName>
</protein>
<evidence type="ECO:0000313" key="2">
    <source>
        <dbReference type="Proteomes" id="UP000595917"/>
    </source>
</evidence>
<proteinExistence type="predicted"/>